<keyword evidence="10" id="KW-1185">Reference proteome</keyword>
<feature type="transmembrane region" description="Helical" evidence="7">
    <location>
        <begin position="456"/>
        <end position="477"/>
    </location>
</feature>
<feature type="transmembrane region" description="Helical" evidence="7">
    <location>
        <begin position="235"/>
        <end position="256"/>
    </location>
</feature>
<reference evidence="10" key="1">
    <citation type="submission" date="2012-01" db="EMBL/GenBank/DDBJ databases">
        <title>Complete sequence of chromosome of Thermobacillus composti KWC4.</title>
        <authorList>
            <person name="Lucas S."/>
            <person name="Han J."/>
            <person name="Lapidus A."/>
            <person name="Cheng J.-F."/>
            <person name="Goodwin L."/>
            <person name="Pitluck S."/>
            <person name="Peters L."/>
            <person name="Ovchinnikova G."/>
            <person name="Teshima H."/>
            <person name="Detter J.C."/>
            <person name="Han C."/>
            <person name="Tapia R."/>
            <person name="Land M."/>
            <person name="Hauser L."/>
            <person name="Kyrpides N."/>
            <person name="Ivanova N."/>
            <person name="Pagani I."/>
            <person name="Anderson I."/>
            <person name="Woyke T."/>
        </authorList>
    </citation>
    <scope>NUCLEOTIDE SEQUENCE [LARGE SCALE GENOMIC DNA]</scope>
    <source>
        <strain evidence="10">DSM 18247 / JCM 13945 / KWC4</strain>
    </source>
</reference>
<keyword evidence="3" id="KW-1003">Cell membrane</keyword>
<dbReference type="PANTHER" id="PTHR23531:SF1">
    <property type="entry name" value="QUINOLENE RESISTANCE PROTEIN NORA"/>
    <property type="match status" value="1"/>
</dbReference>
<evidence type="ECO:0000313" key="9">
    <source>
        <dbReference type="EMBL" id="AGA59134.1"/>
    </source>
</evidence>
<feature type="transmembrane region" description="Helical" evidence="7">
    <location>
        <begin position="170"/>
        <end position="191"/>
    </location>
</feature>
<dbReference type="SUPFAM" id="SSF103473">
    <property type="entry name" value="MFS general substrate transporter"/>
    <property type="match status" value="1"/>
</dbReference>
<feature type="transmembrane region" description="Helical" evidence="7">
    <location>
        <begin position="304"/>
        <end position="326"/>
    </location>
</feature>
<evidence type="ECO:0000313" key="10">
    <source>
        <dbReference type="Proteomes" id="UP000010795"/>
    </source>
</evidence>
<dbReference type="HOGENOM" id="CLU_001265_10_14_9"/>
<keyword evidence="5 7" id="KW-1133">Transmembrane helix</keyword>
<feature type="transmembrane region" description="Helical" evidence="7">
    <location>
        <begin position="369"/>
        <end position="386"/>
    </location>
</feature>
<dbReference type="Gene3D" id="1.20.1250.20">
    <property type="entry name" value="MFS general substrate transporter like domains"/>
    <property type="match status" value="1"/>
</dbReference>
<evidence type="ECO:0000256" key="7">
    <source>
        <dbReference type="SAM" id="Phobius"/>
    </source>
</evidence>
<dbReference type="InterPro" id="IPR036259">
    <property type="entry name" value="MFS_trans_sf"/>
</dbReference>
<dbReference type="PANTHER" id="PTHR23531">
    <property type="entry name" value="QUINOLENE RESISTANCE PROTEIN NORA"/>
    <property type="match status" value="1"/>
</dbReference>
<accession>L0EHM3</accession>
<feature type="transmembrane region" description="Helical" evidence="7">
    <location>
        <begin position="392"/>
        <end position="417"/>
    </location>
</feature>
<dbReference type="Proteomes" id="UP000010795">
    <property type="component" value="Chromosome"/>
</dbReference>
<evidence type="ECO:0000256" key="1">
    <source>
        <dbReference type="ARBA" id="ARBA00004651"/>
    </source>
</evidence>
<feature type="transmembrane region" description="Helical" evidence="7">
    <location>
        <begin position="110"/>
        <end position="127"/>
    </location>
</feature>
<proteinExistence type="predicted"/>
<keyword evidence="2" id="KW-0813">Transport</keyword>
<protein>
    <submittedName>
        <fullName evidence="9">Integral membrane protein</fullName>
    </submittedName>
</protein>
<feature type="transmembrane region" description="Helical" evidence="7">
    <location>
        <begin position="338"/>
        <end position="357"/>
    </location>
</feature>
<organism evidence="9 10">
    <name type="scientific">Thermobacillus composti (strain DSM 18247 / JCM 13945 / KWC4)</name>
    <dbReference type="NCBI Taxonomy" id="717605"/>
    <lineage>
        <taxon>Bacteria</taxon>
        <taxon>Bacillati</taxon>
        <taxon>Bacillota</taxon>
        <taxon>Bacilli</taxon>
        <taxon>Bacillales</taxon>
        <taxon>Paenibacillaceae</taxon>
        <taxon>Thermobacillus</taxon>
    </lineage>
</organism>
<dbReference type="KEGG" id="tco:Theco_3075"/>
<dbReference type="Pfam" id="PF12823">
    <property type="entry name" value="DUF3817"/>
    <property type="match status" value="1"/>
</dbReference>
<gene>
    <name evidence="9" type="ordered locus">Theco_3075</name>
</gene>
<dbReference type="AlphaFoldDB" id="L0EHM3"/>
<evidence type="ECO:0000256" key="2">
    <source>
        <dbReference type="ARBA" id="ARBA00022448"/>
    </source>
</evidence>
<sequence length="490" mass="52089">MRELLHPVKVVRAAGLADGTSLLVLLGIAMPLKYAAGMPMAVTIVGTIHGYIVIFYLLAILYAQLCLQWNVLWSLLCLAAAFVPFGNFVLDRAIRRRRHQFEIRPIPVKWLVYAVVFFAFLDLFTQLPVMSTYASSLGAGAAVAGLAVGMYSMTNLFGNLASGIWTDRRGAYPVVTAGLALTSGVLLLYSLVASPAALVAVRFLHGFVSGLIVPAAFTFLANVTEKDRQGSQSAVSGTFVGIAAIAGPAYSGIMASRTSVPFVFATVAVLGLGLLLLTVIFLRKQDARSKEERRAGGRLVWRRELLQSFAGAFFLMFSQGALAYLLPLHVQALGFDSRISGTLLSMFGLIAVAVFIVQARVGFRRLPPAMRFTAGLAMMAVSQLLFGHSTSMAVLVAVMTLYGLGFALLFPAMNTLLIHGTTETNRGQAYGWFYALFSAGTVAGSSGIGLVPLPVAGQFIVTGCVMLACVAAVLLTAPRAKILAGSDQGN</sequence>
<evidence type="ECO:0000256" key="5">
    <source>
        <dbReference type="ARBA" id="ARBA00022989"/>
    </source>
</evidence>
<dbReference type="RefSeq" id="WP_015255872.1">
    <property type="nucleotide sequence ID" value="NC_019897.1"/>
</dbReference>
<feature type="transmembrane region" description="Helical" evidence="7">
    <location>
        <begin position="44"/>
        <end position="65"/>
    </location>
</feature>
<dbReference type="InterPro" id="IPR020846">
    <property type="entry name" value="MFS_dom"/>
</dbReference>
<feature type="transmembrane region" description="Helical" evidence="7">
    <location>
        <begin position="262"/>
        <end position="283"/>
    </location>
</feature>
<dbReference type="NCBIfam" id="TIGR03954">
    <property type="entry name" value="integ_memb_HG"/>
    <property type="match status" value="1"/>
</dbReference>
<dbReference type="GO" id="GO:0005886">
    <property type="term" value="C:plasma membrane"/>
    <property type="evidence" value="ECO:0007669"/>
    <property type="project" value="UniProtKB-SubCell"/>
</dbReference>
<dbReference type="InterPro" id="IPR023845">
    <property type="entry name" value="DUF3817_TM"/>
</dbReference>
<feature type="transmembrane region" description="Helical" evidence="7">
    <location>
        <begin position="71"/>
        <end position="90"/>
    </location>
</feature>
<evidence type="ECO:0000259" key="8">
    <source>
        <dbReference type="PROSITE" id="PS50850"/>
    </source>
</evidence>
<dbReference type="EMBL" id="CP003255">
    <property type="protein sequence ID" value="AGA59134.1"/>
    <property type="molecule type" value="Genomic_DNA"/>
</dbReference>
<name>L0EHM3_THECK</name>
<keyword evidence="6 7" id="KW-0472">Membrane</keyword>
<evidence type="ECO:0000256" key="4">
    <source>
        <dbReference type="ARBA" id="ARBA00022692"/>
    </source>
</evidence>
<dbReference type="PROSITE" id="PS50850">
    <property type="entry name" value="MFS"/>
    <property type="match status" value="1"/>
</dbReference>
<feature type="transmembrane region" description="Helical" evidence="7">
    <location>
        <begin position="12"/>
        <end position="32"/>
    </location>
</feature>
<dbReference type="GO" id="GO:0022857">
    <property type="term" value="F:transmembrane transporter activity"/>
    <property type="evidence" value="ECO:0007669"/>
    <property type="project" value="InterPro"/>
</dbReference>
<feature type="transmembrane region" description="Helical" evidence="7">
    <location>
        <begin position="203"/>
        <end position="223"/>
    </location>
</feature>
<feature type="transmembrane region" description="Helical" evidence="7">
    <location>
        <begin position="429"/>
        <end position="450"/>
    </location>
</feature>
<evidence type="ECO:0000256" key="6">
    <source>
        <dbReference type="ARBA" id="ARBA00023136"/>
    </source>
</evidence>
<dbReference type="STRING" id="717605.Theco_3075"/>
<dbReference type="Pfam" id="PF07690">
    <property type="entry name" value="MFS_1"/>
    <property type="match status" value="1"/>
</dbReference>
<feature type="transmembrane region" description="Helical" evidence="7">
    <location>
        <begin position="133"/>
        <end position="158"/>
    </location>
</feature>
<dbReference type="InterPro" id="IPR052714">
    <property type="entry name" value="MFS_Exporter"/>
</dbReference>
<evidence type="ECO:0000256" key="3">
    <source>
        <dbReference type="ARBA" id="ARBA00022475"/>
    </source>
</evidence>
<feature type="domain" description="Major facilitator superfamily (MFS) profile" evidence="8">
    <location>
        <begin position="108"/>
        <end position="481"/>
    </location>
</feature>
<dbReference type="CDD" id="cd17325">
    <property type="entry name" value="MFS_MdtG_SLC18_like"/>
    <property type="match status" value="1"/>
</dbReference>
<dbReference type="InterPro" id="IPR011701">
    <property type="entry name" value="MFS"/>
</dbReference>
<comment type="subcellular location">
    <subcellularLocation>
        <location evidence="1">Cell membrane</location>
        <topology evidence="1">Multi-pass membrane protein</topology>
    </subcellularLocation>
</comment>
<keyword evidence="4 7" id="KW-0812">Transmembrane</keyword>
<dbReference type="eggNOG" id="COG2814">
    <property type="taxonomic scope" value="Bacteria"/>
</dbReference>